<gene>
    <name evidence="2" type="ORF">Tco_0921971</name>
</gene>
<accession>A0ABQ5CYH8</accession>
<sequence>MPKTIHRDHQDTIHYTPTHYLTKGLSDHDKAIFKNLERRFFHEGRVVHPSYLNDTIIPQVFSVIKFDCLLHIDEEIYPLFVLKFYKSVRITRNIDQTISIAFIFRNLKIVLPLHRFAKILRVPCKGACMFMVDWSIVSLPKSIDPDPIYHTLFDDPINIRNAIFYERPFLKRLTKKEGQVKRILVNGKRPHPLTSSSSSSQYQPHDQEEVDPVDNFKLDLVEYCNQLRLIPGA</sequence>
<evidence type="ECO:0000313" key="3">
    <source>
        <dbReference type="Proteomes" id="UP001151760"/>
    </source>
</evidence>
<reference evidence="2" key="1">
    <citation type="journal article" date="2022" name="Int. J. Mol. Sci.">
        <title>Draft Genome of Tanacetum Coccineum: Genomic Comparison of Closely Related Tanacetum-Family Plants.</title>
        <authorList>
            <person name="Yamashiro T."/>
            <person name="Shiraishi A."/>
            <person name="Nakayama K."/>
            <person name="Satake H."/>
        </authorList>
    </citation>
    <scope>NUCLEOTIDE SEQUENCE</scope>
</reference>
<protein>
    <submittedName>
        <fullName evidence="2">Uncharacterized protein</fullName>
    </submittedName>
</protein>
<feature type="region of interest" description="Disordered" evidence="1">
    <location>
        <begin position="188"/>
        <end position="210"/>
    </location>
</feature>
<comment type="caution">
    <text evidence="2">The sequence shown here is derived from an EMBL/GenBank/DDBJ whole genome shotgun (WGS) entry which is preliminary data.</text>
</comment>
<evidence type="ECO:0000256" key="1">
    <source>
        <dbReference type="SAM" id="MobiDB-lite"/>
    </source>
</evidence>
<name>A0ABQ5CYH8_9ASTR</name>
<dbReference type="Proteomes" id="UP001151760">
    <property type="component" value="Unassembled WGS sequence"/>
</dbReference>
<proteinExistence type="predicted"/>
<keyword evidence="3" id="KW-1185">Reference proteome</keyword>
<dbReference type="EMBL" id="BQNB010014716">
    <property type="protein sequence ID" value="GJT31552.1"/>
    <property type="molecule type" value="Genomic_DNA"/>
</dbReference>
<reference evidence="2" key="2">
    <citation type="submission" date="2022-01" db="EMBL/GenBank/DDBJ databases">
        <authorList>
            <person name="Yamashiro T."/>
            <person name="Shiraishi A."/>
            <person name="Satake H."/>
            <person name="Nakayama K."/>
        </authorList>
    </citation>
    <scope>NUCLEOTIDE SEQUENCE</scope>
</reference>
<evidence type="ECO:0000313" key="2">
    <source>
        <dbReference type="EMBL" id="GJT31552.1"/>
    </source>
</evidence>
<organism evidence="2 3">
    <name type="scientific">Tanacetum coccineum</name>
    <dbReference type="NCBI Taxonomy" id="301880"/>
    <lineage>
        <taxon>Eukaryota</taxon>
        <taxon>Viridiplantae</taxon>
        <taxon>Streptophyta</taxon>
        <taxon>Embryophyta</taxon>
        <taxon>Tracheophyta</taxon>
        <taxon>Spermatophyta</taxon>
        <taxon>Magnoliopsida</taxon>
        <taxon>eudicotyledons</taxon>
        <taxon>Gunneridae</taxon>
        <taxon>Pentapetalae</taxon>
        <taxon>asterids</taxon>
        <taxon>campanulids</taxon>
        <taxon>Asterales</taxon>
        <taxon>Asteraceae</taxon>
        <taxon>Asteroideae</taxon>
        <taxon>Anthemideae</taxon>
        <taxon>Anthemidinae</taxon>
        <taxon>Tanacetum</taxon>
    </lineage>
</organism>